<feature type="region of interest" description="Disordered" evidence="1">
    <location>
        <begin position="110"/>
        <end position="138"/>
    </location>
</feature>
<name>A0A915KVD6_ROMCU</name>
<evidence type="ECO:0000256" key="1">
    <source>
        <dbReference type="SAM" id="MobiDB-lite"/>
    </source>
</evidence>
<reference evidence="3" key="1">
    <citation type="submission" date="2022-11" db="UniProtKB">
        <authorList>
            <consortium name="WormBaseParasite"/>
        </authorList>
    </citation>
    <scope>IDENTIFICATION</scope>
</reference>
<dbReference type="WBParaSite" id="nRc.2.0.1.t42760-RA">
    <property type="protein sequence ID" value="nRc.2.0.1.t42760-RA"/>
    <property type="gene ID" value="nRc.2.0.1.g42760"/>
</dbReference>
<keyword evidence="2" id="KW-1185">Reference proteome</keyword>
<dbReference type="AlphaFoldDB" id="A0A915KVD6"/>
<organism evidence="2 3">
    <name type="scientific">Romanomermis culicivorax</name>
    <name type="common">Nematode worm</name>
    <dbReference type="NCBI Taxonomy" id="13658"/>
    <lineage>
        <taxon>Eukaryota</taxon>
        <taxon>Metazoa</taxon>
        <taxon>Ecdysozoa</taxon>
        <taxon>Nematoda</taxon>
        <taxon>Enoplea</taxon>
        <taxon>Dorylaimia</taxon>
        <taxon>Mermithida</taxon>
        <taxon>Mermithoidea</taxon>
        <taxon>Mermithidae</taxon>
        <taxon>Romanomermis</taxon>
    </lineage>
</organism>
<proteinExistence type="predicted"/>
<evidence type="ECO:0000313" key="3">
    <source>
        <dbReference type="WBParaSite" id="nRc.2.0.1.t42760-RA"/>
    </source>
</evidence>
<sequence>MLRYGGIFEVKPRAVLMVLAALGELRLPAMVLPTAPVIPGAPAHGVPPPARGRKHCQDYITITLWRGKWVQEKRAKVFPPQDIYLQFTADEPFSLDIINTKITDEVHRLDSKTDQQAKRPYRVCRNDGPPISTPLANS</sequence>
<evidence type="ECO:0000313" key="2">
    <source>
        <dbReference type="Proteomes" id="UP000887565"/>
    </source>
</evidence>
<dbReference type="Proteomes" id="UP000887565">
    <property type="component" value="Unplaced"/>
</dbReference>
<protein>
    <submittedName>
        <fullName evidence="3">Uncharacterized protein</fullName>
    </submittedName>
</protein>
<accession>A0A915KVD6</accession>